<dbReference type="Proteomes" id="UP001432060">
    <property type="component" value="Chromosome"/>
</dbReference>
<dbReference type="Gene3D" id="3.90.1200.10">
    <property type="match status" value="1"/>
</dbReference>
<dbReference type="EMBL" id="CP109019">
    <property type="protein sequence ID" value="WUT87814.1"/>
    <property type="molecule type" value="Genomic_DNA"/>
</dbReference>
<keyword evidence="4" id="KW-1185">Reference proteome</keyword>
<evidence type="ECO:0000313" key="3">
    <source>
        <dbReference type="EMBL" id="WUT87814.1"/>
    </source>
</evidence>
<organism evidence="3 4">
    <name type="scientific">Streptomyces melanogenes</name>
    <dbReference type="NCBI Taxonomy" id="67326"/>
    <lineage>
        <taxon>Bacteria</taxon>
        <taxon>Bacillati</taxon>
        <taxon>Actinomycetota</taxon>
        <taxon>Actinomycetes</taxon>
        <taxon>Kitasatosporales</taxon>
        <taxon>Streptomycetaceae</taxon>
        <taxon>Streptomyces</taxon>
    </lineage>
</organism>
<dbReference type="RefSeq" id="WP_329404775.1">
    <property type="nucleotide sequence ID" value="NZ_CP109019.1"/>
</dbReference>
<gene>
    <name evidence="3" type="ORF">OG515_35290</name>
</gene>
<accession>A0ABZ1XWC4</accession>
<evidence type="ECO:0000259" key="2">
    <source>
        <dbReference type="Pfam" id="PF01636"/>
    </source>
</evidence>
<comment type="similarity">
    <text evidence="1">Belongs to the pseudomonas-type ThrB family.</text>
</comment>
<sequence>MWCRRTVLGVMDTTREDDLLAALPALSRRFGLGEVRDQQFLAHGLMNRNWRLETAAGTYALKEITDVPLPKVRRNLSVLVDLAREGIPVPAPLPADGGDLVVEVGGHGYCVLPWVDGEHVRGTDLSLDQVRDLGALLARLHEGLRRHGPGPLPESAPAAKVREVAEADQAAAALLIRLPAEPVTDFDKAAIEALHDRRGLLARSAVARPEGQVPAGPYGWTHGDFQYRNLLRQDGRVVAVLDWDRLGVRSYGEEVARTAQVQFGVGGVFDLDRVAAFCSGYRSVIDLSEGDLADAVKRLWWKRVTDFWQLEFYLDRQDPAFGEMFLTDEALLHWWTDRADEVQAAFAAR</sequence>
<dbReference type="PANTHER" id="PTHR21064">
    <property type="entry name" value="AMINOGLYCOSIDE PHOSPHOTRANSFERASE DOMAIN-CONTAINING PROTEIN-RELATED"/>
    <property type="match status" value="1"/>
</dbReference>
<dbReference type="SUPFAM" id="SSF56112">
    <property type="entry name" value="Protein kinase-like (PK-like)"/>
    <property type="match status" value="1"/>
</dbReference>
<protein>
    <submittedName>
        <fullName evidence="3">Phosphotransferase</fullName>
    </submittedName>
</protein>
<dbReference type="InterPro" id="IPR002575">
    <property type="entry name" value="Aminoglycoside_PTrfase"/>
</dbReference>
<proteinExistence type="inferred from homology"/>
<dbReference type="PANTHER" id="PTHR21064:SF6">
    <property type="entry name" value="AMINOGLYCOSIDE PHOSPHOTRANSFERASE DOMAIN-CONTAINING PROTEIN"/>
    <property type="match status" value="1"/>
</dbReference>
<dbReference type="InterPro" id="IPR050249">
    <property type="entry name" value="Pseudomonas-type_ThrB"/>
</dbReference>
<feature type="domain" description="Aminoglycoside phosphotransferase" evidence="2">
    <location>
        <begin position="39"/>
        <end position="284"/>
    </location>
</feature>
<reference evidence="3" key="1">
    <citation type="submission" date="2022-10" db="EMBL/GenBank/DDBJ databases">
        <title>The complete genomes of actinobacterial strains from the NBC collection.</title>
        <authorList>
            <person name="Joergensen T.S."/>
            <person name="Alvarez Arevalo M."/>
            <person name="Sterndorff E.B."/>
            <person name="Faurdal D."/>
            <person name="Vuksanovic O."/>
            <person name="Mourched A.-S."/>
            <person name="Charusanti P."/>
            <person name="Shaw S."/>
            <person name="Blin K."/>
            <person name="Weber T."/>
        </authorList>
    </citation>
    <scope>NUCLEOTIDE SEQUENCE</scope>
    <source>
        <strain evidence="3">NBC_00668</strain>
    </source>
</reference>
<evidence type="ECO:0000256" key="1">
    <source>
        <dbReference type="ARBA" id="ARBA00038240"/>
    </source>
</evidence>
<dbReference type="InterPro" id="IPR011009">
    <property type="entry name" value="Kinase-like_dom_sf"/>
</dbReference>
<name>A0ABZ1XWC4_9ACTN</name>
<dbReference type="Pfam" id="PF01636">
    <property type="entry name" value="APH"/>
    <property type="match status" value="1"/>
</dbReference>
<evidence type="ECO:0000313" key="4">
    <source>
        <dbReference type="Proteomes" id="UP001432060"/>
    </source>
</evidence>
<dbReference type="Gene3D" id="3.30.200.20">
    <property type="entry name" value="Phosphorylase Kinase, domain 1"/>
    <property type="match status" value="1"/>
</dbReference>